<proteinExistence type="predicted"/>
<evidence type="ECO:0000256" key="1">
    <source>
        <dbReference type="SAM" id="Phobius"/>
    </source>
</evidence>
<accession>A0A4R4EEC4</accession>
<keyword evidence="1" id="KW-0472">Membrane</keyword>
<feature type="transmembrane region" description="Helical" evidence="1">
    <location>
        <begin position="42"/>
        <end position="63"/>
    </location>
</feature>
<dbReference type="AlphaFoldDB" id="A0A4R4EEC4"/>
<sequence length="346" mass="40291">MSTTTTSRADTFCLNLRFLLIVTVFVANAIEPLIIQHESLHALYVWIFTFHMPLFVFVTGYFAKNNLGGPEGRKILMQIVVQYVIFQSFYSLMQFFVFRTMTMEYSFFIPYLLLWFLVSHLSWRILLPIFAKFKHPILFAIVVAVLIGYGNFTGTFASISRTFVYLPFFMIGYYFDYSRFVQLFTTKIRLLAGFLSIALLAVIGLTTKDLNPQWLFGSFTFSYFGYHEWYVGIYRLLIYTLELIAAVSFLAFVPQRISWITDFGRRTVYVFLLHELIIRSAVASGIYKHITEPIELIIVIAAAIGCTLLLSLPITKKLTHLIIEPKIHYYVIDRTPLRKWIHRPTN</sequence>
<dbReference type="PANTHER" id="PTHR37312:SF1">
    <property type="entry name" value="MEMBRANE-BOUND ACYLTRANSFERASE YKRP-RELATED"/>
    <property type="match status" value="1"/>
</dbReference>
<keyword evidence="1" id="KW-0812">Transmembrane</keyword>
<protein>
    <submittedName>
        <fullName evidence="2">Fucose 4-O-acetylase</fullName>
    </submittedName>
</protein>
<feature type="transmembrane region" description="Helical" evidence="1">
    <location>
        <begin position="188"/>
        <end position="206"/>
    </location>
</feature>
<keyword evidence="1" id="KW-1133">Transmembrane helix</keyword>
<keyword evidence="3" id="KW-1185">Reference proteome</keyword>
<feature type="transmembrane region" description="Helical" evidence="1">
    <location>
        <begin position="75"/>
        <end position="93"/>
    </location>
</feature>
<evidence type="ECO:0000313" key="2">
    <source>
        <dbReference type="EMBL" id="TCZ77807.1"/>
    </source>
</evidence>
<reference evidence="2 3" key="1">
    <citation type="submission" date="2019-03" db="EMBL/GenBank/DDBJ databases">
        <authorList>
            <person name="Kim M.K.M."/>
        </authorList>
    </citation>
    <scope>NUCLEOTIDE SEQUENCE [LARGE SCALE GENOMIC DNA]</scope>
    <source>
        <strain evidence="2 3">18JY21-1</strain>
    </source>
</reference>
<dbReference type="Proteomes" id="UP000295418">
    <property type="component" value="Unassembled WGS sequence"/>
</dbReference>
<name>A0A4R4EEC4_9BACL</name>
<feature type="transmembrane region" description="Helical" evidence="1">
    <location>
        <begin position="105"/>
        <end position="123"/>
    </location>
</feature>
<organism evidence="2 3">
    <name type="scientific">Paenibacillus albiflavus</name>
    <dbReference type="NCBI Taxonomy" id="2545760"/>
    <lineage>
        <taxon>Bacteria</taxon>
        <taxon>Bacillati</taxon>
        <taxon>Bacillota</taxon>
        <taxon>Bacilli</taxon>
        <taxon>Bacillales</taxon>
        <taxon>Paenibacillaceae</taxon>
        <taxon>Paenibacillus</taxon>
    </lineage>
</organism>
<feature type="transmembrane region" description="Helical" evidence="1">
    <location>
        <begin position="12"/>
        <end position="30"/>
    </location>
</feature>
<gene>
    <name evidence="2" type="ORF">E0485_10045</name>
</gene>
<dbReference type="PANTHER" id="PTHR37312">
    <property type="entry name" value="MEMBRANE-BOUND ACYLTRANSFERASE YKRP-RELATED"/>
    <property type="match status" value="1"/>
</dbReference>
<dbReference type="RefSeq" id="WP_132417890.1">
    <property type="nucleotide sequence ID" value="NZ_SKFG01000008.1"/>
</dbReference>
<dbReference type="EMBL" id="SKFG01000008">
    <property type="protein sequence ID" value="TCZ77807.1"/>
    <property type="molecule type" value="Genomic_DNA"/>
</dbReference>
<comment type="caution">
    <text evidence="2">The sequence shown here is derived from an EMBL/GenBank/DDBJ whole genome shotgun (WGS) entry which is preliminary data.</text>
</comment>
<evidence type="ECO:0000313" key="3">
    <source>
        <dbReference type="Proteomes" id="UP000295418"/>
    </source>
</evidence>
<dbReference type="InterPro" id="IPR052734">
    <property type="entry name" value="Nod_factor_acetyltransferase"/>
</dbReference>
<feature type="transmembrane region" description="Helical" evidence="1">
    <location>
        <begin position="135"/>
        <end position="152"/>
    </location>
</feature>
<feature type="transmembrane region" description="Helical" evidence="1">
    <location>
        <begin position="266"/>
        <end position="287"/>
    </location>
</feature>
<feature type="transmembrane region" description="Helical" evidence="1">
    <location>
        <begin position="233"/>
        <end position="254"/>
    </location>
</feature>
<feature type="transmembrane region" description="Helical" evidence="1">
    <location>
        <begin position="158"/>
        <end position="176"/>
    </location>
</feature>
<dbReference type="OrthoDB" id="6623990at2"/>
<feature type="transmembrane region" description="Helical" evidence="1">
    <location>
        <begin position="293"/>
        <end position="312"/>
    </location>
</feature>